<dbReference type="EMBL" id="BAAAEO010000001">
    <property type="protein sequence ID" value="GAA0539308.1"/>
    <property type="molecule type" value="Genomic_DNA"/>
</dbReference>
<keyword evidence="1" id="KW-0812">Transmembrane</keyword>
<evidence type="ECO:0000313" key="3">
    <source>
        <dbReference type="Proteomes" id="UP001501169"/>
    </source>
</evidence>
<feature type="transmembrane region" description="Helical" evidence="1">
    <location>
        <begin position="7"/>
        <end position="23"/>
    </location>
</feature>
<feature type="transmembrane region" description="Helical" evidence="1">
    <location>
        <begin position="132"/>
        <end position="155"/>
    </location>
</feature>
<evidence type="ECO:0000313" key="2">
    <source>
        <dbReference type="EMBL" id="GAA0539308.1"/>
    </source>
</evidence>
<accession>A0ABP3NB24</accession>
<reference evidence="3" key="1">
    <citation type="journal article" date="2019" name="Int. J. Syst. Evol. Microbiol.">
        <title>The Global Catalogue of Microorganisms (GCM) 10K type strain sequencing project: providing services to taxonomists for standard genome sequencing and annotation.</title>
        <authorList>
            <consortium name="The Broad Institute Genomics Platform"/>
            <consortium name="The Broad Institute Genome Sequencing Center for Infectious Disease"/>
            <person name="Wu L."/>
            <person name="Ma J."/>
        </authorList>
    </citation>
    <scope>NUCLEOTIDE SEQUENCE [LARGE SCALE GENOMIC DNA]</scope>
    <source>
        <strain evidence="3">JCM 14331</strain>
    </source>
</reference>
<keyword evidence="1" id="KW-1133">Transmembrane helix</keyword>
<comment type="caution">
    <text evidence="2">The sequence shown here is derived from an EMBL/GenBank/DDBJ whole genome shotgun (WGS) entry which is preliminary data.</text>
</comment>
<dbReference type="Pfam" id="PF13858">
    <property type="entry name" value="DUF4199"/>
    <property type="match status" value="1"/>
</dbReference>
<feature type="transmembrane region" description="Helical" evidence="1">
    <location>
        <begin position="77"/>
        <end position="96"/>
    </location>
</feature>
<dbReference type="InterPro" id="IPR025250">
    <property type="entry name" value="DUF4199"/>
</dbReference>
<feature type="transmembrane region" description="Helical" evidence="1">
    <location>
        <begin position="35"/>
        <end position="56"/>
    </location>
</feature>
<name>A0ABP3NB24_9GAMM</name>
<proteinExistence type="predicted"/>
<keyword evidence="1" id="KW-0472">Membrane</keyword>
<dbReference type="Proteomes" id="UP001501169">
    <property type="component" value="Unassembled WGS sequence"/>
</dbReference>
<evidence type="ECO:0008006" key="4">
    <source>
        <dbReference type="Google" id="ProtNLM"/>
    </source>
</evidence>
<keyword evidence="3" id="KW-1185">Reference proteome</keyword>
<organism evidence="2 3">
    <name type="scientific">Rheinheimera aquimaris</name>
    <dbReference type="NCBI Taxonomy" id="412437"/>
    <lineage>
        <taxon>Bacteria</taxon>
        <taxon>Pseudomonadati</taxon>
        <taxon>Pseudomonadota</taxon>
        <taxon>Gammaproteobacteria</taxon>
        <taxon>Chromatiales</taxon>
        <taxon>Chromatiaceae</taxon>
        <taxon>Rheinheimera</taxon>
    </lineage>
</organism>
<dbReference type="RefSeq" id="WP_226765722.1">
    <property type="nucleotide sequence ID" value="NZ_BAAAEO010000001.1"/>
</dbReference>
<protein>
    <recommendedName>
        <fullName evidence="4">DUF4199 domain-containing protein</fullName>
    </recommendedName>
</protein>
<gene>
    <name evidence="2" type="ORF">GCM10009098_03560</name>
</gene>
<evidence type="ECO:0000256" key="1">
    <source>
        <dbReference type="SAM" id="Phobius"/>
    </source>
</evidence>
<sequence length="163" mass="18368">MNKYLTEIRWGIIFTAVMLLWMWGEQLAGLHGRLIAQHATYTNLFAIPAILIYVLALRQKKQRDYKGNMDWKQGMRAGLLITLVVVLLSPPAQWLTHKVITPEYFLNVQAYAVSQNIMTAEQAAEYFSLGNYILQSMIGAAIMGILTSVIVAFFLRTKSQAAG</sequence>